<evidence type="ECO:0000256" key="1">
    <source>
        <dbReference type="SAM" id="Phobius"/>
    </source>
</evidence>
<keyword evidence="1" id="KW-0812">Transmembrane</keyword>
<dbReference type="GO" id="GO:0006508">
    <property type="term" value="P:proteolysis"/>
    <property type="evidence" value="ECO:0007669"/>
    <property type="project" value="UniProtKB-KW"/>
</dbReference>
<dbReference type="GO" id="GO:0008233">
    <property type="term" value="F:peptidase activity"/>
    <property type="evidence" value="ECO:0007669"/>
    <property type="project" value="UniProtKB-KW"/>
</dbReference>
<evidence type="ECO:0000313" key="3">
    <source>
        <dbReference type="Proteomes" id="UP000516013"/>
    </source>
</evidence>
<gene>
    <name evidence="2" type="ORF">IAR63_18050</name>
</gene>
<reference evidence="2 3" key="1">
    <citation type="submission" date="2020-08" db="EMBL/GenBank/DDBJ databases">
        <title>Complete genome sequence of Raphidiopsis curvispora isolated from drinking water reservoir in South Korea.</title>
        <authorList>
            <person name="Jeong J."/>
        </authorList>
    </citation>
    <scope>NUCLEOTIDE SEQUENCE [LARGE SCALE GENOMIC DNA]</scope>
    <source>
        <strain evidence="2 3">GIHE-G1</strain>
        <plasmid evidence="2 3">p-r.curvispora1</plasmid>
    </source>
</reference>
<organism evidence="2 3">
    <name type="scientific">Cylindrospermopsis curvispora GIHE-G1</name>
    <dbReference type="NCBI Taxonomy" id="2666332"/>
    <lineage>
        <taxon>Bacteria</taxon>
        <taxon>Bacillati</taxon>
        <taxon>Cyanobacteriota</taxon>
        <taxon>Cyanophyceae</taxon>
        <taxon>Nostocales</taxon>
        <taxon>Aphanizomenonaceae</taxon>
        <taxon>Cylindrospermopsis</taxon>
    </lineage>
</organism>
<keyword evidence="1" id="KW-1133">Transmembrane helix</keyword>
<dbReference type="EMBL" id="CP060823">
    <property type="protein sequence ID" value="QNP31381.1"/>
    <property type="molecule type" value="Genomic_DNA"/>
</dbReference>
<keyword evidence="1" id="KW-0472">Membrane</keyword>
<keyword evidence="2" id="KW-0645">Protease</keyword>
<sequence>MKEDKEDKENKTVWKVIIIGVSFFLFLFIINAVVGPLYNVWEQSLAGKAELQKAEYTRQVAVLDAQAKMDSAQKLAEAEVIRAGGVAKANQIIGNSLKDNREYLQYLYITGLEEGANKGNVTVYVPTEGGMPIPTLSYDKKP</sequence>
<accession>A0A7H0F5R5</accession>
<geneLocation type="plasmid" evidence="2 3">
    <name>p-r.curvispora1</name>
</geneLocation>
<dbReference type="RefSeq" id="WP_187707554.1">
    <property type="nucleotide sequence ID" value="NZ_CP060823.1"/>
</dbReference>
<keyword evidence="2" id="KW-0614">Plasmid</keyword>
<keyword evidence="3" id="KW-1185">Reference proteome</keyword>
<evidence type="ECO:0000313" key="2">
    <source>
        <dbReference type="EMBL" id="QNP31381.1"/>
    </source>
</evidence>
<dbReference type="Proteomes" id="UP000516013">
    <property type="component" value="Plasmid p-r.curvispora1"/>
</dbReference>
<name>A0A7H0F5R5_9CYAN</name>
<dbReference type="AlphaFoldDB" id="A0A7H0F5R5"/>
<feature type="transmembrane region" description="Helical" evidence="1">
    <location>
        <begin position="12"/>
        <end position="34"/>
    </location>
</feature>
<dbReference type="KEGG" id="ccur:IAR63_18050"/>
<protein>
    <submittedName>
        <fullName evidence="2">Membrane protease subunit</fullName>
    </submittedName>
</protein>
<proteinExistence type="predicted"/>
<keyword evidence="2" id="KW-0378">Hydrolase</keyword>